<dbReference type="SUPFAM" id="SSF52141">
    <property type="entry name" value="Uracil-DNA glycosylase-like"/>
    <property type="match status" value="1"/>
</dbReference>
<dbReference type="GO" id="GO:0004844">
    <property type="term" value="F:uracil DNA N-glycosylase activity"/>
    <property type="evidence" value="ECO:0007669"/>
    <property type="project" value="UniProtKB-UniRule"/>
</dbReference>
<proteinExistence type="inferred from homology"/>
<evidence type="ECO:0000256" key="1">
    <source>
        <dbReference type="ARBA" id="ARBA00001400"/>
    </source>
</evidence>
<dbReference type="PROSITE" id="PS00130">
    <property type="entry name" value="U_DNA_GLYCOSYLASE"/>
    <property type="match status" value="1"/>
</dbReference>
<dbReference type="GO" id="GO:0097510">
    <property type="term" value="P:base-excision repair, AP site formation via deaminated base removal"/>
    <property type="evidence" value="ECO:0007669"/>
    <property type="project" value="TreeGrafter"/>
</dbReference>
<dbReference type="AlphaFoldDB" id="A0A2N6SE01"/>
<evidence type="ECO:0000313" key="13">
    <source>
        <dbReference type="EMBL" id="PMC52143.1"/>
    </source>
</evidence>
<dbReference type="NCBIfam" id="TIGR00628">
    <property type="entry name" value="ung"/>
    <property type="match status" value="1"/>
</dbReference>
<dbReference type="PANTHER" id="PTHR11264">
    <property type="entry name" value="URACIL-DNA GLYCOSYLASE"/>
    <property type="match status" value="1"/>
</dbReference>
<comment type="function">
    <text evidence="2 9 11">Excises uracil residues from the DNA which can arise as a result of misincorporation of dUMP residues by DNA polymerase or due to deamination of cytosine.</text>
</comment>
<dbReference type="OrthoDB" id="9804372at2"/>
<dbReference type="InterPro" id="IPR018085">
    <property type="entry name" value="Ura-DNA_Glyclase_AS"/>
</dbReference>
<evidence type="ECO:0000259" key="12">
    <source>
        <dbReference type="SMART" id="SM00986"/>
    </source>
</evidence>
<dbReference type="NCBIfam" id="NF003592">
    <property type="entry name" value="PRK05254.1-5"/>
    <property type="match status" value="1"/>
</dbReference>
<dbReference type="CDD" id="cd10027">
    <property type="entry name" value="UDG-F1-like"/>
    <property type="match status" value="1"/>
</dbReference>
<comment type="similarity">
    <text evidence="3 9 11">Belongs to the uracil-DNA glycosylase (UDG) superfamily. UNG family.</text>
</comment>
<dbReference type="EMBL" id="PNGT01000006">
    <property type="protein sequence ID" value="PMC52143.1"/>
    <property type="molecule type" value="Genomic_DNA"/>
</dbReference>
<keyword evidence="8 9" id="KW-0234">DNA repair</keyword>
<dbReference type="Proteomes" id="UP000235670">
    <property type="component" value="Unassembled WGS sequence"/>
</dbReference>
<dbReference type="SMART" id="SM00987">
    <property type="entry name" value="UreE_C"/>
    <property type="match status" value="1"/>
</dbReference>
<evidence type="ECO:0000313" key="14">
    <source>
        <dbReference type="Proteomes" id="UP000235670"/>
    </source>
</evidence>
<dbReference type="FunFam" id="3.40.470.10:FF:000001">
    <property type="entry name" value="Uracil-DNA glycosylase"/>
    <property type="match status" value="1"/>
</dbReference>
<dbReference type="GO" id="GO:0005737">
    <property type="term" value="C:cytoplasm"/>
    <property type="evidence" value="ECO:0007669"/>
    <property type="project" value="UniProtKB-SubCell"/>
</dbReference>
<dbReference type="InterPro" id="IPR036895">
    <property type="entry name" value="Uracil-DNA_glycosylase-like_sf"/>
</dbReference>
<reference evidence="13 14" key="1">
    <citation type="submission" date="2017-09" db="EMBL/GenBank/DDBJ databases">
        <title>Bacterial strain isolated from the female urinary microbiota.</title>
        <authorList>
            <person name="Thomas-White K."/>
            <person name="Kumar N."/>
            <person name="Forster S."/>
            <person name="Putonti C."/>
            <person name="Lawley T."/>
            <person name="Wolfe A.J."/>
        </authorList>
    </citation>
    <scope>NUCLEOTIDE SEQUENCE [LARGE SCALE GENOMIC DNA]</scope>
    <source>
        <strain evidence="13 14">UMB0186</strain>
    </source>
</reference>
<evidence type="ECO:0000256" key="8">
    <source>
        <dbReference type="ARBA" id="ARBA00023204"/>
    </source>
</evidence>
<gene>
    <name evidence="9" type="primary">ung</name>
    <name evidence="13" type="ORF">CJ218_05990</name>
</gene>
<comment type="catalytic activity">
    <reaction evidence="1 9 11">
        <text>Hydrolyzes single-stranded DNA or mismatched double-stranded DNA and polynucleotides, releasing free uracil.</text>
        <dbReference type="EC" id="3.2.2.27"/>
    </reaction>
</comment>
<dbReference type="RefSeq" id="WP_031552397.1">
    <property type="nucleotide sequence ID" value="NZ_CAUUSG010000006.1"/>
</dbReference>
<dbReference type="Gene3D" id="3.40.470.10">
    <property type="entry name" value="Uracil-DNA glycosylase-like domain"/>
    <property type="match status" value="1"/>
</dbReference>
<name>A0A2N6SE01_9BACL</name>
<comment type="caution">
    <text evidence="13">The sequence shown here is derived from an EMBL/GenBank/DDBJ whole genome shotgun (WGS) entry which is preliminary data.</text>
</comment>
<evidence type="ECO:0000256" key="10">
    <source>
        <dbReference type="PROSITE-ProRule" id="PRU10072"/>
    </source>
</evidence>
<dbReference type="PANTHER" id="PTHR11264:SF0">
    <property type="entry name" value="URACIL-DNA GLYCOSYLASE"/>
    <property type="match status" value="1"/>
</dbReference>
<feature type="active site" description="Proton acceptor" evidence="9 10">
    <location>
        <position position="60"/>
    </location>
</feature>
<comment type="subcellular location">
    <subcellularLocation>
        <location evidence="9">Cytoplasm</location>
    </subcellularLocation>
</comment>
<dbReference type="InterPro" id="IPR002043">
    <property type="entry name" value="UDG_fam1"/>
</dbReference>
<keyword evidence="6 9" id="KW-0227">DNA damage</keyword>
<dbReference type="HAMAP" id="MF_00148">
    <property type="entry name" value="UDG"/>
    <property type="match status" value="1"/>
</dbReference>
<dbReference type="SMART" id="SM00986">
    <property type="entry name" value="UDG"/>
    <property type="match status" value="1"/>
</dbReference>
<keyword evidence="7 9" id="KW-0378">Hydrolase</keyword>
<dbReference type="NCBIfam" id="NF003589">
    <property type="entry name" value="PRK05254.1-2"/>
    <property type="match status" value="1"/>
</dbReference>
<dbReference type="STRING" id="84135.GCA_001052115_01078"/>
<evidence type="ECO:0000256" key="5">
    <source>
        <dbReference type="ARBA" id="ARBA00018429"/>
    </source>
</evidence>
<evidence type="ECO:0000256" key="6">
    <source>
        <dbReference type="ARBA" id="ARBA00022763"/>
    </source>
</evidence>
<dbReference type="InterPro" id="IPR005122">
    <property type="entry name" value="Uracil-DNA_glycosylase-like"/>
</dbReference>
<dbReference type="Pfam" id="PF03167">
    <property type="entry name" value="UDG"/>
    <property type="match status" value="1"/>
</dbReference>
<sequence>MDKSWKEIFKNYPKREELSITIDEINNKRKTTTIYPPEKLVFRVFDLPLKDIKVVILGQDPYHNPGQACGLSFSVNDGVPLPKSLINIYKELYDDLGIKPAKTGNLEKWFKQGVFLLNAVLTVEENSPASHSNLGWQDFTDYIIKTISKENDNVVFILWGAYARGKRKLIDQTKHKIIESAHPSPLSAYRGFFGSKVFSETNNYLKEVGKEPIDFNLEK</sequence>
<keyword evidence="9" id="KW-0963">Cytoplasm</keyword>
<evidence type="ECO:0000256" key="3">
    <source>
        <dbReference type="ARBA" id="ARBA00008184"/>
    </source>
</evidence>
<dbReference type="NCBIfam" id="NF003588">
    <property type="entry name" value="PRK05254.1-1"/>
    <property type="match status" value="1"/>
</dbReference>
<evidence type="ECO:0000256" key="11">
    <source>
        <dbReference type="RuleBase" id="RU003780"/>
    </source>
</evidence>
<organism evidence="13 14">
    <name type="scientific">Gemella sanguinis</name>
    <dbReference type="NCBI Taxonomy" id="84135"/>
    <lineage>
        <taxon>Bacteria</taxon>
        <taxon>Bacillati</taxon>
        <taxon>Bacillota</taxon>
        <taxon>Bacilli</taxon>
        <taxon>Bacillales</taxon>
        <taxon>Gemellaceae</taxon>
        <taxon>Gemella</taxon>
    </lineage>
</organism>
<evidence type="ECO:0000256" key="7">
    <source>
        <dbReference type="ARBA" id="ARBA00022801"/>
    </source>
</evidence>
<protein>
    <recommendedName>
        <fullName evidence="5 9">Uracil-DNA glycosylase</fullName>
        <shortName evidence="9">UDG</shortName>
        <ecNumber evidence="4 9">3.2.2.27</ecNumber>
    </recommendedName>
</protein>
<accession>A0A2N6SE01</accession>
<evidence type="ECO:0000256" key="9">
    <source>
        <dbReference type="HAMAP-Rule" id="MF_00148"/>
    </source>
</evidence>
<evidence type="ECO:0000256" key="4">
    <source>
        <dbReference type="ARBA" id="ARBA00012030"/>
    </source>
</evidence>
<evidence type="ECO:0000256" key="2">
    <source>
        <dbReference type="ARBA" id="ARBA00002631"/>
    </source>
</evidence>
<dbReference type="EC" id="3.2.2.27" evidence="4 9"/>
<feature type="domain" description="Uracil-DNA glycosylase-like" evidence="12">
    <location>
        <begin position="45"/>
        <end position="205"/>
    </location>
</feature>